<dbReference type="Pfam" id="PF00497">
    <property type="entry name" value="SBP_bac_3"/>
    <property type="match status" value="1"/>
</dbReference>
<feature type="chain" id="PRO_5039492577" description="Solute-binding protein family 3/N-terminal domain-containing protein" evidence="2">
    <location>
        <begin position="28"/>
        <end position="194"/>
    </location>
</feature>
<evidence type="ECO:0000256" key="1">
    <source>
        <dbReference type="ARBA" id="ARBA00022729"/>
    </source>
</evidence>
<dbReference type="Proteomes" id="UP000092574">
    <property type="component" value="Chromosome"/>
</dbReference>
<evidence type="ECO:0000256" key="2">
    <source>
        <dbReference type="SAM" id="SignalP"/>
    </source>
</evidence>
<dbReference type="InterPro" id="IPR001638">
    <property type="entry name" value="Solute-binding_3/MltF_N"/>
</dbReference>
<dbReference type="SUPFAM" id="SSF53850">
    <property type="entry name" value="Periplasmic binding protein-like II"/>
    <property type="match status" value="1"/>
</dbReference>
<feature type="domain" description="Solute-binding protein family 3/N-terminal" evidence="3">
    <location>
        <begin position="51"/>
        <end position="188"/>
    </location>
</feature>
<gene>
    <name evidence="4" type="ORF">A4V09_14405</name>
</gene>
<keyword evidence="5" id="KW-1185">Reference proteome</keyword>
<dbReference type="PANTHER" id="PTHR35936">
    <property type="entry name" value="MEMBRANE-BOUND LYTIC MUREIN TRANSGLYCOSYLASE F"/>
    <property type="match status" value="1"/>
</dbReference>
<evidence type="ECO:0000313" key="5">
    <source>
        <dbReference type="Proteomes" id="UP000092574"/>
    </source>
</evidence>
<reference evidence="4" key="1">
    <citation type="submission" date="2017-04" db="EMBL/GenBank/DDBJ databases">
        <title>Complete Genome Sequences of Twelve Strains of a Stable Defined Moderately Diverse Mouse Microbiota 2 (sDMDMm2).</title>
        <authorList>
            <person name="Uchimura Y."/>
            <person name="Wyss M."/>
            <person name="Brugiroux S."/>
            <person name="Limenitakis J.P."/>
            <person name="Stecher B."/>
            <person name="McCoy K.D."/>
            <person name="Macpherson A.J."/>
        </authorList>
    </citation>
    <scope>NUCLEOTIDE SEQUENCE</scope>
    <source>
        <strain evidence="4">YL58</strain>
    </source>
</reference>
<dbReference type="STRING" id="1796616.A4V09_14405"/>
<evidence type="ECO:0000259" key="3">
    <source>
        <dbReference type="Pfam" id="PF00497"/>
    </source>
</evidence>
<protein>
    <recommendedName>
        <fullName evidence="3">Solute-binding protein family 3/N-terminal domain-containing protein</fullName>
    </recommendedName>
</protein>
<dbReference type="EMBL" id="CP015405">
    <property type="protein sequence ID" value="ANU76845.2"/>
    <property type="molecule type" value="Genomic_DNA"/>
</dbReference>
<evidence type="ECO:0000313" key="4">
    <source>
        <dbReference type="EMBL" id="ANU76845.2"/>
    </source>
</evidence>
<dbReference type="AlphaFoldDB" id="A0A1C7IB83"/>
<organism evidence="4 5">
    <name type="scientific">Blautia pseudococcoides</name>
    <dbReference type="NCBI Taxonomy" id="1796616"/>
    <lineage>
        <taxon>Bacteria</taxon>
        <taxon>Bacillati</taxon>
        <taxon>Bacillota</taxon>
        <taxon>Clostridia</taxon>
        <taxon>Lachnospirales</taxon>
        <taxon>Lachnospiraceae</taxon>
        <taxon>Blautia</taxon>
    </lineage>
</organism>
<sequence>MRWLSLKKNKFRRIICVLAAAILTAAALTGCGTKKDCEGEGKITTIEKGVLKVGIHLDDGSMGYVEESTAKPAGFAPETAAKIAEKLGLTLEIIDTTEENLLNSLDADLYDCVITVGTTDWNREHYSATKPYADVSGIQDKLGKKAAYPKLAIFGPKGSCLIPAIQNQALTPLIKDGTLTEISKKYFEKDIILK</sequence>
<proteinExistence type="predicted"/>
<dbReference type="OrthoDB" id="9811552at2"/>
<feature type="signal peptide" evidence="2">
    <location>
        <begin position="1"/>
        <end position="27"/>
    </location>
</feature>
<dbReference type="PANTHER" id="PTHR35936:SF17">
    <property type="entry name" value="ARGININE-BINDING EXTRACELLULAR PROTEIN ARTP"/>
    <property type="match status" value="1"/>
</dbReference>
<keyword evidence="1 2" id="KW-0732">Signal</keyword>
<name>A0A1C7IB83_9FIRM</name>
<dbReference type="PROSITE" id="PS51257">
    <property type="entry name" value="PROKAR_LIPOPROTEIN"/>
    <property type="match status" value="1"/>
</dbReference>
<dbReference type="Gene3D" id="3.40.190.10">
    <property type="entry name" value="Periplasmic binding protein-like II"/>
    <property type="match status" value="1"/>
</dbReference>
<dbReference type="KEGG" id="byl:A4V09_14405"/>
<accession>A0A1C7IB83</accession>